<name>A0AAX4HGD0_9ASCO</name>
<keyword evidence="9" id="KW-1185">Reference proteome</keyword>
<comment type="similarity">
    <text evidence="2">Belongs to the bacterial ribosomal protein bL32 family.</text>
</comment>
<dbReference type="KEGG" id="asau:88176139"/>
<evidence type="ECO:0000256" key="3">
    <source>
        <dbReference type="ARBA" id="ARBA00022946"/>
    </source>
</evidence>
<evidence type="ECO:0000256" key="5">
    <source>
        <dbReference type="ARBA" id="ARBA00023128"/>
    </source>
</evidence>
<keyword evidence="4" id="KW-0689">Ribosomal protein</keyword>
<evidence type="ECO:0000256" key="6">
    <source>
        <dbReference type="ARBA" id="ARBA00023274"/>
    </source>
</evidence>
<comment type="subcellular location">
    <subcellularLocation>
        <location evidence="1">Mitochondrion</location>
    </subcellularLocation>
</comment>
<evidence type="ECO:0000256" key="2">
    <source>
        <dbReference type="ARBA" id="ARBA00008560"/>
    </source>
</evidence>
<sequence>MSAVLRLNGLLAQTSLTKTIFLFALPALPALPSVSQLIPQWAAPIFNGSSSDLRLKELKELLERKREPPFMFDNGAILRAVPKKKPSYKRTREKRLAPGEKQMKPLENLGRCAACGRVKRSHFMCMHCFGEIRAFLKEKKKQLFGETKPYEPEMDKTDANIVFPKRRLRDLELAYSRKEYVRDRETPLVYNKDEVKKQ</sequence>
<evidence type="ECO:0000256" key="1">
    <source>
        <dbReference type="ARBA" id="ARBA00004173"/>
    </source>
</evidence>
<evidence type="ECO:0000256" key="7">
    <source>
        <dbReference type="ARBA" id="ARBA00039935"/>
    </source>
</evidence>
<dbReference type="SUPFAM" id="SSF57829">
    <property type="entry name" value="Zn-binding ribosomal proteins"/>
    <property type="match status" value="1"/>
</dbReference>
<accession>A0AAX4HGD0</accession>
<dbReference type="PANTHER" id="PTHR21026">
    <property type="entry name" value="39S RIBOSOMAL PROTEIN L32, MITOCHONDRIAL"/>
    <property type="match status" value="1"/>
</dbReference>
<keyword evidence="6" id="KW-0687">Ribonucleoprotein</keyword>
<dbReference type="NCBIfam" id="TIGR01031">
    <property type="entry name" value="rpmF_bact"/>
    <property type="match status" value="1"/>
</dbReference>
<dbReference type="Pfam" id="PF01783">
    <property type="entry name" value="Ribosomal_L32p"/>
    <property type="match status" value="1"/>
</dbReference>
<reference evidence="8 9" key="1">
    <citation type="submission" date="2023-10" db="EMBL/GenBank/DDBJ databases">
        <title>Draft Genome Sequence of Candida saopaulonensis from a very Premature Infant with Sepsis.</title>
        <authorList>
            <person name="Ning Y."/>
            <person name="Dai R."/>
            <person name="Xiao M."/>
            <person name="Xu Y."/>
            <person name="Yan Q."/>
            <person name="Zhang L."/>
        </authorList>
    </citation>
    <scope>NUCLEOTIDE SEQUENCE [LARGE SCALE GENOMIC DNA]</scope>
    <source>
        <strain evidence="8 9">19XY460</strain>
    </source>
</reference>
<dbReference type="GO" id="GO:0006412">
    <property type="term" value="P:translation"/>
    <property type="evidence" value="ECO:0007669"/>
    <property type="project" value="InterPro"/>
</dbReference>
<protein>
    <recommendedName>
        <fullName evidence="7">Large ribosomal subunit protein bL32m</fullName>
    </recommendedName>
</protein>
<evidence type="ECO:0000313" key="8">
    <source>
        <dbReference type="EMBL" id="WPK27683.1"/>
    </source>
</evidence>
<keyword evidence="5" id="KW-0496">Mitochondrion</keyword>
<gene>
    <name evidence="8" type="ORF">PUMCH_005080</name>
</gene>
<dbReference type="Proteomes" id="UP001338582">
    <property type="component" value="Chromosome 7"/>
</dbReference>
<dbReference type="PANTHER" id="PTHR21026:SF2">
    <property type="entry name" value="LARGE RIBOSOMAL SUBUNIT PROTEIN BL32M"/>
    <property type="match status" value="1"/>
</dbReference>
<keyword evidence="3" id="KW-0809">Transit peptide</keyword>
<evidence type="ECO:0000313" key="9">
    <source>
        <dbReference type="Proteomes" id="UP001338582"/>
    </source>
</evidence>
<dbReference type="GO" id="GO:0005762">
    <property type="term" value="C:mitochondrial large ribosomal subunit"/>
    <property type="evidence" value="ECO:0007669"/>
    <property type="project" value="TreeGrafter"/>
</dbReference>
<dbReference type="RefSeq" id="XP_062880060.1">
    <property type="nucleotide sequence ID" value="XM_063023990.1"/>
</dbReference>
<organism evidence="8 9">
    <name type="scientific">Australozyma saopauloensis</name>
    <dbReference type="NCBI Taxonomy" id="291208"/>
    <lineage>
        <taxon>Eukaryota</taxon>
        <taxon>Fungi</taxon>
        <taxon>Dikarya</taxon>
        <taxon>Ascomycota</taxon>
        <taxon>Saccharomycotina</taxon>
        <taxon>Pichiomycetes</taxon>
        <taxon>Metschnikowiaceae</taxon>
        <taxon>Australozyma</taxon>
    </lineage>
</organism>
<dbReference type="GO" id="GO:0003735">
    <property type="term" value="F:structural constituent of ribosome"/>
    <property type="evidence" value="ECO:0007669"/>
    <property type="project" value="InterPro"/>
</dbReference>
<dbReference type="InterPro" id="IPR051991">
    <property type="entry name" value="Mitoribosomal_protein_bL32"/>
</dbReference>
<dbReference type="InterPro" id="IPR002677">
    <property type="entry name" value="Ribosomal_bL32"/>
</dbReference>
<proteinExistence type="inferred from homology"/>
<dbReference type="GeneID" id="88176139"/>
<evidence type="ECO:0000256" key="4">
    <source>
        <dbReference type="ARBA" id="ARBA00022980"/>
    </source>
</evidence>
<dbReference type="AlphaFoldDB" id="A0AAX4HGD0"/>
<dbReference type="EMBL" id="CP138900">
    <property type="protein sequence ID" value="WPK27683.1"/>
    <property type="molecule type" value="Genomic_DNA"/>
</dbReference>
<dbReference type="InterPro" id="IPR011332">
    <property type="entry name" value="Ribosomal_zn-bd"/>
</dbReference>